<keyword evidence="1" id="KW-0175">Coiled coil</keyword>
<feature type="region of interest" description="Disordered" evidence="2">
    <location>
        <begin position="1"/>
        <end position="44"/>
    </location>
</feature>
<proteinExistence type="predicted"/>
<dbReference type="Proteomes" id="UP000041254">
    <property type="component" value="Unassembled WGS sequence"/>
</dbReference>
<sequence>MSSQALSTVPESPLPSLPSPDTSHAPGPSSLSQTAAEQMGHAPPSFDEIKASRREAKMRDFRQFLVDKGVVEALVKLLIGLQESEVAPEDPRKLVRKCFGEYRDPLWDVIEELRASSASFREQNGELETKLTQLEQDVSHAIRHRACCRLWRAIATDKDTLKESVVGKDIVMRLTADKKFPRGMDVTPHTLNKDMFVDFAMGMDEALRTDLLAILYPEGEKGPLTTEIPFKGKNDDPTLNQFLDALSAYSPPPPPA</sequence>
<keyword evidence="4" id="KW-1185">Reference proteome</keyword>
<evidence type="ECO:0000313" key="4">
    <source>
        <dbReference type="Proteomes" id="UP000041254"/>
    </source>
</evidence>
<feature type="compositionally biased region" description="Low complexity" evidence="2">
    <location>
        <begin position="1"/>
        <end position="11"/>
    </location>
</feature>
<dbReference type="AlphaFoldDB" id="A0A0G4F680"/>
<name>A0A0G4F680_VITBC</name>
<dbReference type="InParanoid" id="A0A0G4F680"/>
<gene>
    <name evidence="3" type="ORF">Vbra_14503</name>
</gene>
<evidence type="ECO:0000313" key="3">
    <source>
        <dbReference type="EMBL" id="CEM07608.1"/>
    </source>
</evidence>
<dbReference type="OrthoDB" id="365041at2759"/>
<protein>
    <submittedName>
        <fullName evidence="3">Uncharacterized protein</fullName>
    </submittedName>
</protein>
<evidence type="ECO:0000256" key="2">
    <source>
        <dbReference type="SAM" id="MobiDB-lite"/>
    </source>
</evidence>
<accession>A0A0G4F680</accession>
<dbReference type="OMA" id="SHAIRHR"/>
<feature type="coiled-coil region" evidence="1">
    <location>
        <begin position="110"/>
        <end position="137"/>
    </location>
</feature>
<evidence type="ECO:0000256" key="1">
    <source>
        <dbReference type="SAM" id="Coils"/>
    </source>
</evidence>
<dbReference type="EMBL" id="CDMY01000376">
    <property type="protein sequence ID" value="CEM07608.1"/>
    <property type="molecule type" value="Genomic_DNA"/>
</dbReference>
<reference evidence="3 4" key="1">
    <citation type="submission" date="2014-11" db="EMBL/GenBank/DDBJ databases">
        <authorList>
            <person name="Zhu J."/>
            <person name="Qi W."/>
            <person name="Song R."/>
        </authorList>
    </citation>
    <scope>NUCLEOTIDE SEQUENCE [LARGE SCALE GENOMIC DNA]</scope>
</reference>
<organism evidence="3 4">
    <name type="scientific">Vitrella brassicaformis (strain CCMP3155)</name>
    <dbReference type="NCBI Taxonomy" id="1169540"/>
    <lineage>
        <taxon>Eukaryota</taxon>
        <taxon>Sar</taxon>
        <taxon>Alveolata</taxon>
        <taxon>Colpodellida</taxon>
        <taxon>Vitrellaceae</taxon>
        <taxon>Vitrella</taxon>
    </lineage>
</organism>
<dbReference type="VEuPathDB" id="CryptoDB:Vbra_14503"/>